<dbReference type="InterPro" id="IPR013043">
    <property type="entry name" value="DUF1595"/>
</dbReference>
<accession>A0A5C6EL37</accession>
<dbReference type="InterPro" id="IPR013042">
    <property type="entry name" value="DUF1592"/>
</dbReference>
<feature type="domain" description="DUF1588" evidence="3">
    <location>
        <begin position="637"/>
        <end position="736"/>
    </location>
</feature>
<protein>
    <recommendedName>
        <fullName evidence="9">Planctomycete cytochrome C</fullName>
    </recommendedName>
</protein>
<evidence type="ECO:0000259" key="1">
    <source>
        <dbReference type="Pfam" id="PF07624"/>
    </source>
</evidence>
<reference evidence="7 8" key="1">
    <citation type="submission" date="2019-02" db="EMBL/GenBank/DDBJ databases">
        <title>Deep-cultivation of Planctomycetes and their phenomic and genomic characterization uncovers novel biology.</title>
        <authorList>
            <person name="Wiegand S."/>
            <person name="Jogler M."/>
            <person name="Boedeker C."/>
            <person name="Pinto D."/>
            <person name="Vollmers J."/>
            <person name="Rivas-Marin E."/>
            <person name="Kohn T."/>
            <person name="Peeters S.H."/>
            <person name="Heuer A."/>
            <person name="Rast P."/>
            <person name="Oberbeckmann S."/>
            <person name="Bunk B."/>
            <person name="Jeske O."/>
            <person name="Meyerdierks A."/>
            <person name="Storesund J.E."/>
            <person name="Kallscheuer N."/>
            <person name="Luecker S."/>
            <person name="Lage O.M."/>
            <person name="Pohl T."/>
            <person name="Merkel B.J."/>
            <person name="Hornburger P."/>
            <person name="Mueller R.-W."/>
            <person name="Bruemmer F."/>
            <person name="Labrenz M."/>
            <person name="Spormann A.M."/>
            <person name="Op Den Camp H."/>
            <person name="Overmann J."/>
            <person name="Amann R."/>
            <person name="Jetten M.S.M."/>
            <person name="Mascher T."/>
            <person name="Medema M.H."/>
            <person name="Devos D.P."/>
            <person name="Kaster A.-K."/>
            <person name="Ovreas L."/>
            <person name="Rohde M."/>
            <person name="Galperin M.Y."/>
            <person name="Jogler C."/>
        </authorList>
    </citation>
    <scope>NUCLEOTIDE SEQUENCE [LARGE SCALE GENOMIC DNA]</scope>
    <source>
        <strain evidence="7 8">Poly51</strain>
    </source>
</reference>
<proteinExistence type="predicted"/>
<dbReference type="Pfam" id="PF07637">
    <property type="entry name" value="PSD5"/>
    <property type="match status" value="1"/>
</dbReference>
<dbReference type="InterPro" id="IPR011478">
    <property type="entry name" value="DUF1585"/>
</dbReference>
<evidence type="ECO:0000313" key="7">
    <source>
        <dbReference type="EMBL" id="TWU48827.1"/>
    </source>
</evidence>
<dbReference type="Proteomes" id="UP000318288">
    <property type="component" value="Unassembled WGS sequence"/>
</dbReference>
<dbReference type="InterPro" id="IPR013039">
    <property type="entry name" value="DUF1588"/>
</dbReference>
<evidence type="ECO:0000259" key="2">
    <source>
        <dbReference type="Pfam" id="PF07626"/>
    </source>
</evidence>
<feature type="domain" description="DUF1587" evidence="2">
    <location>
        <begin position="139"/>
        <end position="202"/>
    </location>
</feature>
<dbReference type="Pfam" id="PF07626">
    <property type="entry name" value="PSD3"/>
    <property type="match status" value="1"/>
</dbReference>
<feature type="domain" description="Cytochrome C Planctomycete-type" evidence="5">
    <location>
        <begin position="55"/>
        <end position="102"/>
    </location>
</feature>
<feature type="domain" description="DUF1595" evidence="6">
    <location>
        <begin position="412"/>
        <end position="469"/>
    </location>
</feature>
<dbReference type="OrthoDB" id="175242at2"/>
<dbReference type="InterPro" id="IPR011429">
    <property type="entry name" value="Cyt_c_Planctomycete-type"/>
</dbReference>
<dbReference type="Pfam" id="PF07631">
    <property type="entry name" value="PSD4"/>
    <property type="match status" value="1"/>
</dbReference>
<dbReference type="EMBL" id="SJPW01000006">
    <property type="protein sequence ID" value="TWU48827.1"/>
    <property type="molecule type" value="Genomic_DNA"/>
</dbReference>
<dbReference type="AlphaFoldDB" id="A0A5C6EL37"/>
<evidence type="ECO:0008006" key="9">
    <source>
        <dbReference type="Google" id="ProtNLM"/>
    </source>
</evidence>
<dbReference type="Pfam" id="PF07635">
    <property type="entry name" value="PSCyt1"/>
    <property type="match status" value="1"/>
</dbReference>
<feature type="domain" description="DUF1585" evidence="1">
    <location>
        <begin position="751"/>
        <end position="823"/>
    </location>
</feature>
<evidence type="ECO:0000313" key="8">
    <source>
        <dbReference type="Proteomes" id="UP000318288"/>
    </source>
</evidence>
<feature type="domain" description="DUF1592" evidence="4">
    <location>
        <begin position="488"/>
        <end position="614"/>
    </location>
</feature>
<dbReference type="InterPro" id="IPR013036">
    <property type="entry name" value="DUF1587"/>
</dbReference>
<evidence type="ECO:0000259" key="4">
    <source>
        <dbReference type="Pfam" id="PF07631"/>
    </source>
</evidence>
<evidence type="ECO:0000259" key="5">
    <source>
        <dbReference type="Pfam" id="PF07635"/>
    </source>
</evidence>
<dbReference type="Pfam" id="PF07624">
    <property type="entry name" value="PSD2"/>
    <property type="match status" value="1"/>
</dbReference>
<gene>
    <name evidence="7" type="ORF">Poly51_47310</name>
</gene>
<name>A0A5C6EL37_9BACT</name>
<evidence type="ECO:0000259" key="6">
    <source>
        <dbReference type="Pfam" id="PF07637"/>
    </source>
</evidence>
<dbReference type="Pfam" id="PF07627">
    <property type="entry name" value="PSCyt3"/>
    <property type="match status" value="1"/>
</dbReference>
<keyword evidence="8" id="KW-1185">Reference proteome</keyword>
<evidence type="ECO:0000259" key="3">
    <source>
        <dbReference type="Pfam" id="PF07627"/>
    </source>
</evidence>
<comment type="caution">
    <text evidence="7">The sequence shown here is derived from an EMBL/GenBank/DDBJ whole genome shotgun (WGS) entry which is preliminary data.</text>
</comment>
<organism evidence="7 8">
    <name type="scientific">Rubripirellula tenax</name>
    <dbReference type="NCBI Taxonomy" id="2528015"/>
    <lineage>
        <taxon>Bacteria</taxon>
        <taxon>Pseudomonadati</taxon>
        <taxon>Planctomycetota</taxon>
        <taxon>Planctomycetia</taxon>
        <taxon>Pirellulales</taxon>
        <taxon>Pirellulaceae</taxon>
        <taxon>Rubripirellula</taxon>
    </lineage>
</organism>
<sequence>MLPTRIHFNVLAFVLIAISNARLLADGSDTSPSKTHSAATEHWSKVGWPLLQKYCLDCHNADNAEAEWDLSNFETLSDSDGGVNSMERVMEMVRFGAMPPEDADLPSDDERKQLVEALDQSMFAVSCDTRPRPGKVTARRLNRAEYNRSIRDLFEMDLRPADQFPSDETGAGFDNNGDLLSMSPLLMEKYLSAAEEVAEAVIVDPDTIETLEENRPSDQLYTHGDRKVGSFFGLFMKPNSFVWADFDVRLAGEYRLSFAGGVTPSGAESQIAGVFDETGILVGTMTIKHFGRSGGSSRGEVKLNLKPGKRRLLVQYFGKDEPLEIGTTYRKDFDSLDPAFVKRAHASIKTPLKPERDIEYDDYSVLFRSMSLTGPSKIPDELFPRTQKTLVRKVAPRRGEGWYDVDESAAVCLKPLMRNAFRGPVSDEEVERYADLVLAATRRGESYHRGLQIAVAAVLVSPRFLFRVESPPSQTNGKQPDAAESVALTQHQLATRLSYFLWSSIPDETLLRLADQGKLKDAEVPRQIKRMLDDPKSESLATEFASQWLGVRKLADHDADTEQFKTFDSNLKSSMAGETENLFQHILRQNRPVSELLTADYTFVNKPLAQHYGLSPKNLANTNDDRFVKVSLEATPRRGILSHASVLTLTSNPNRTSPVGRGKWILENVLGTPPPEPPPGVPEIDEAKLSSAGLSFREQLEQHRADPSCASCHRVMDQLGFGLEQFDAVGQFRKNEGGKPIDASGELPGRREFNGAVELSELLGKTETESFARTATTRLLTYAIGRELTPNDRCVVDAIIEETADKNYRFVDLITEVIMSRPFQFYEWQI</sequence>